<organism evidence="1 2">
    <name type="scientific">Mycena rosella</name>
    <name type="common">Pink bonnet</name>
    <name type="synonym">Agaricus rosellus</name>
    <dbReference type="NCBI Taxonomy" id="1033263"/>
    <lineage>
        <taxon>Eukaryota</taxon>
        <taxon>Fungi</taxon>
        <taxon>Dikarya</taxon>
        <taxon>Basidiomycota</taxon>
        <taxon>Agaricomycotina</taxon>
        <taxon>Agaricomycetes</taxon>
        <taxon>Agaricomycetidae</taxon>
        <taxon>Agaricales</taxon>
        <taxon>Marasmiineae</taxon>
        <taxon>Mycenaceae</taxon>
        <taxon>Mycena</taxon>
    </lineage>
</organism>
<dbReference type="AlphaFoldDB" id="A0AAD7DIH8"/>
<keyword evidence="2" id="KW-1185">Reference proteome</keyword>
<name>A0AAD7DIH8_MYCRO</name>
<reference evidence="1" key="1">
    <citation type="submission" date="2023-03" db="EMBL/GenBank/DDBJ databases">
        <title>Massive genome expansion in bonnet fungi (Mycena s.s.) driven by repeated elements and novel gene families across ecological guilds.</title>
        <authorList>
            <consortium name="Lawrence Berkeley National Laboratory"/>
            <person name="Harder C.B."/>
            <person name="Miyauchi S."/>
            <person name="Viragh M."/>
            <person name="Kuo A."/>
            <person name="Thoen E."/>
            <person name="Andreopoulos B."/>
            <person name="Lu D."/>
            <person name="Skrede I."/>
            <person name="Drula E."/>
            <person name="Henrissat B."/>
            <person name="Morin E."/>
            <person name="Kohler A."/>
            <person name="Barry K."/>
            <person name="LaButti K."/>
            <person name="Morin E."/>
            <person name="Salamov A."/>
            <person name="Lipzen A."/>
            <person name="Mereny Z."/>
            <person name="Hegedus B."/>
            <person name="Baldrian P."/>
            <person name="Stursova M."/>
            <person name="Weitz H."/>
            <person name="Taylor A."/>
            <person name="Grigoriev I.V."/>
            <person name="Nagy L.G."/>
            <person name="Martin F."/>
            <person name="Kauserud H."/>
        </authorList>
    </citation>
    <scope>NUCLEOTIDE SEQUENCE</scope>
    <source>
        <strain evidence="1">CBHHK067</strain>
    </source>
</reference>
<evidence type="ECO:0000313" key="1">
    <source>
        <dbReference type="EMBL" id="KAJ7691707.1"/>
    </source>
</evidence>
<dbReference type="EMBL" id="JARKIE010000056">
    <property type="protein sequence ID" value="KAJ7691707.1"/>
    <property type="molecule type" value="Genomic_DNA"/>
</dbReference>
<comment type="caution">
    <text evidence="1">The sequence shown here is derived from an EMBL/GenBank/DDBJ whole genome shotgun (WGS) entry which is preliminary data.</text>
</comment>
<dbReference type="Proteomes" id="UP001221757">
    <property type="component" value="Unassembled WGS sequence"/>
</dbReference>
<feature type="non-terminal residue" evidence="1">
    <location>
        <position position="53"/>
    </location>
</feature>
<accession>A0AAD7DIH8</accession>
<evidence type="ECO:0000313" key="2">
    <source>
        <dbReference type="Proteomes" id="UP001221757"/>
    </source>
</evidence>
<dbReference type="Gene3D" id="3.10.20.90">
    <property type="entry name" value="Phosphatidylinositol 3-kinase Catalytic Subunit, Chain A, domain 1"/>
    <property type="match status" value="1"/>
</dbReference>
<gene>
    <name evidence="1" type="ORF">B0H17DRAFT_1062404</name>
</gene>
<protein>
    <submittedName>
        <fullName evidence="1">Uncharacterized protein</fullName>
    </submittedName>
</protein>
<proteinExistence type="predicted"/>
<sequence length="53" mass="5778">MPFDPATTVARVKELVWSAWPSGTSSPSLQPLLASLLRSSALLLRSRSKLWPA</sequence>